<dbReference type="Proteomes" id="UP001283361">
    <property type="component" value="Unassembled WGS sequence"/>
</dbReference>
<evidence type="ECO:0000256" key="1">
    <source>
        <dbReference type="ARBA" id="ARBA00000724"/>
    </source>
</evidence>
<evidence type="ECO:0000256" key="3">
    <source>
        <dbReference type="ARBA" id="ARBA00010703"/>
    </source>
</evidence>
<proteinExistence type="inferred from homology"/>
<reference evidence="9" key="1">
    <citation type="journal article" date="2023" name="G3 (Bethesda)">
        <title>A reference genome for the long-term kleptoplast-retaining sea slug Elysia crispata morphotype clarki.</title>
        <authorList>
            <person name="Eastman K.E."/>
            <person name="Pendleton A.L."/>
            <person name="Shaikh M.A."/>
            <person name="Suttiyut T."/>
            <person name="Ogas R."/>
            <person name="Tomko P."/>
            <person name="Gavelis G."/>
            <person name="Widhalm J.R."/>
            <person name="Wisecaver J.H."/>
        </authorList>
    </citation>
    <scope>NUCLEOTIDE SEQUENCE</scope>
    <source>
        <strain evidence="9">ECLA1</strain>
    </source>
</reference>
<evidence type="ECO:0000256" key="6">
    <source>
        <dbReference type="ARBA" id="ARBA00022679"/>
    </source>
</evidence>
<dbReference type="EMBL" id="JAWDGP010000766">
    <property type="protein sequence ID" value="KAK3797428.1"/>
    <property type="molecule type" value="Genomic_DNA"/>
</dbReference>
<dbReference type="InterPro" id="IPR007213">
    <property type="entry name" value="Ppm1/Ppm2/Tcmp"/>
</dbReference>
<evidence type="ECO:0000256" key="4">
    <source>
        <dbReference type="ARBA" id="ARBA00012834"/>
    </source>
</evidence>
<evidence type="ECO:0000256" key="2">
    <source>
        <dbReference type="ARBA" id="ARBA00003455"/>
    </source>
</evidence>
<dbReference type="Pfam" id="PF04072">
    <property type="entry name" value="LCM"/>
    <property type="match status" value="1"/>
</dbReference>
<keyword evidence="7" id="KW-0949">S-adenosyl-L-methionine</keyword>
<accession>A0AAE1E934</accession>
<dbReference type="GO" id="GO:0005829">
    <property type="term" value="C:cytosol"/>
    <property type="evidence" value="ECO:0007669"/>
    <property type="project" value="TreeGrafter"/>
</dbReference>
<protein>
    <recommendedName>
        <fullName evidence="4">[phosphatase 2A protein]-leucine-carboxy methyltransferase</fullName>
        <ecNumber evidence="4">2.1.1.233</ecNumber>
    </recommendedName>
    <alternativeName>
        <fullName evidence="8">[Phosphatase 2A protein]-leucine-carboxy methyltransferase 1</fullName>
    </alternativeName>
</protein>
<dbReference type="AlphaFoldDB" id="A0AAE1E934"/>
<keyword evidence="5" id="KW-0489">Methyltransferase</keyword>
<dbReference type="InterPro" id="IPR029063">
    <property type="entry name" value="SAM-dependent_MTases_sf"/>
</dbReference>
<gene>
    <name evidence="9" type="ORF">RRG08_035873</name>
</gene>
<dbReference type="GO" id="GO:0018423">
    <property type="term" value="F:protein C-terminal leucine carboxyl O-methyltransferase activity"/>
    <property type="evidence" value="ECO:0007669"/>
    <property type="project" value="UniProtKB-EC"/>
</dbReference>
<sequence length="179" mass="20439">MSADQGVIGTNDDASSCKRFAVDKGYWVDPYISLFMQKSPIRKAPEISRGYYARVTSIQIIIEKFLRMTKNNCQIVSFGAGFDTLYWRLSDLGLTPKSFVEVDFEQVTTRKCHFIKSKKQLLDALTDEDWFFMLNQVSAVPDDATHIVELFWALLATWSDCLWLQLGTASVNLLNLSLF</sequence>
<organism evidence="9 10">
    <name type="scientific">Elysia crispata</name>
    <name type="common">lettuce slug</name>
    <dbReference type="NCBI Taxonomy" id="231223"/>
    <lineage>
        <taxon>Eukaryota</taxon>
        <taxon>Metazoa</taxon>
        <taxon>Spiralia</taxon>
        <taxon>Lophotrochozoa</taxon>
        <taxon>Mollusca</taxon>
        <taxon>Gastropoda</taxon>
        <taxon>Heterobranchia</taxon>
        <taxon>Euthyneura</taxon>
        <taxon>Panpulmonata</taxon>
        <taxon>Sacoglossa</taxon>
        <taxon>Placobranchoidea</taxon>
        <taxon>Plakobranchidae</taxon>
        <taxon>Elysia</taxon>
    </lineage>
</organism>
<comment type="function">
    <text evidence="2">Methylates the carboxyl group of the C-terminal leucine residue of protein phosphatase 2A catalytic subunits to form alpha-leucine ester residues.</text>
</comment>
<dbReference type="Gene3D" id="3.40.50.150">
    <property type="entry name" value="Vaccinia Virus protein VP39"/>
    <property type="match status" value="1"/>
</dbReference>
<dbReference type="EC" id="2.1.1.233" evidence="4"/>
<comment type="similarity">
    <text evidence="3">Belongs to the methyltransferase superfamily. LCMT family.</text>
</comment>
<evidence type="ECO:0000313" key="10">
    <source>
        <dbReference type="Proteomes" id="UP001283361"/>
    </source>
</evidence>
<dbReference type="SUPFAM" id="SSF53335">
    <property type="entry name" value="S-adenosyl-L-methionine-dependent methyltransferases"/>
    <property type="match status" value="1"/>
</dbReference>
<dbReference type="InterPro" id="IPR016651">
    <property type="entry name" value="LCMT1"/>
</dbReference>
<evidence type="ECO:0000256" key="7">
    <source>
        <dbReference type="ARBA" id="ARBA00022691"/>
    </source>
</evidence>
<comment type="catalytic activity">
    <reaction evidence="1">
        <text>[phosphatase 2A protein]-C-terminal L-leucine + S-adenosyl-L-methionine = [phosphatase 2A protein]-C-terminal L-leucine methyl ester + S-adenosyl-L-homocysteine</text>
        <dbReference type="Rhea" id="RHEA:48544"/>
        <dbReference type="Rhea" id="RHEA-COMP:12134"/>
        <dbReference type="Rhea" id="RHEA-COMP:12135"/>
        <dbReference type="ChEBI" id="CHEBI:57856"/>
        <dbReference type="ChEBI" id="CHEBI:59789"/>
        <dbReference type="ChEBI" id="CHEBI:90516"/>
        <dbReference type="ChEBI" id="CHEBI:90517"/>
        <dbReference type="EC" id="2.1.1.233"/>
    </reaction>
</comment>
<keyword evidence="6" id="KW-0808">Transferase</keyword>
<evidence type="ECO:0000256" key="8">
    <source>
        <dbReference type="ARBA" id="ARBA00032526"/>
    </source>
</evidence>
<evidence type="ECO:0000313" key="9">
    <source>
        <dbReference type="EMBL" id="KAK3797428.1"/>
    </source>
</evidence>
<name>A0AAE1E934_9GAST</name>
<evidence type="ECO:0000256" key="5">
    <source>
        <dbReference type="ARBA" id="ARBA00022603"/>
    </source>
</evidence>
<comment type="caution">
    <text evidence="9">The sequence shown here is derived from an EMBL/GenBank/DDBJ whole genome shotgun (WGS) entry which is preliminary data.</text>
</comment>
<dbReference type="PANTHER" id="PTHR13600:SF33">
    <property type="entry name" value="LEUCINE CARBOXYL METHYLTRANSFERASE 1"/>
    <property type="match status" value="1"/>
</dbReference>
<dbReference type="PANTHER" id="PTHR13600">
    <property type="entry name" value="LEUCINE CARBOXYL METHYLTRANSFERASE"/>
    <property type="match status" value="1"/>
</dbReference>
<keyword evidence="10" id="KW-1185">Reference proteome</keyword>
<dbReference type="GO" id="GO:0032259">
    <property type="term" value="P:methylation"/>
    <property type="evidence" value="ECO:0007669"/>
    <property type="project" value="UniProtKB-KW"/>
</dbReference>